<feature type="signal peptide" evidence="1">
    <location>
        <begin position="1"/>
        <end position="22"/>
    </location>
</feature>
<keyword evidence="1" id="KW-0732">Signal</keyword>
<gene>
    <name evidence="3" type="ORF">CRI94_16015</name>
</gene>
<keyword evidence="3" id="KW-0378">Hydrolase</keyword>
<dbReference type="EMBL" id="PDEQ01000010">
    <property type="protein sequence ID" value="PEN11295.1"/>
    <property type="molecule type" value="Genomic_DNA"/>
</dbReference>
<protein>
    <submittedName>
        <fullName evidence="3">Amidohydrolase</fullName>
    </submittedName>
</protein>
<evidence type="ECO:0000256" key="1">
    <source>
        <dbReference type="SAM" id="SignalP"/>
    </source>
</evidence>
<dbReference type="GO" id="GO:0016810">
    <property type="term" value="F:hydrolase activity, acting on carbon-nitrogen (but not peptide) bonds"/>
    <property type="evidence" value="ECO:0007669"/>
    <property type="project" value="InterPro"/>
</dbReference>
<dbReference type="Proteomes" id="UP000220102">
    <property type="component" value="Unassembled WGS sequence"/>
</dbReference>
<reference evidence="3 4" key="1">
    <citation type="submission" date="2017-10" db="EMBL/GenBank/DDBJ databases">
        <title>Draft genome of Longibacter Salinarum.</title>
        <authorList>
            <person name="Goh K.M."/>
            <person name="Shamsir M.S."/>
            <person name="Lim S.W."/>
        </authorList>
    </citation>
    <scope>NUCLEOTIDE SEQUENCE [LARGE SCALE GENOMIC DNA]</scope>
    <source>
        <strain evidence="3 4">KCTC 52045</strain>
    </source>
</reference>
<dbReference type="CDD" id="cd01300">
    <property type="entry name" value="YtcJ_like"/>
    <property type="match status" value="1"/>
</dbReference>
<accession>A0A2A8CTY7</accession>
<dbReference type="PANTHER" id="PTHR22642:SF2">
    <property type="entry name" value="PROTEIN LONG AFTER FAR-RED 3"/>
    <property type="match status" value="1"/>
</dbReference>
<comment type="caution">
    <text evidence="3">The sequence shown here is derived from an EMBL/GenBank/DDBJ whole genome shotgun (WGS) entry which is preliminary data.</text>
</comment>
<dbReference type="RefSeq" id="WP_098078370.1">
    <property type="nucleotide sequence ID" value="NZ_PDEQ01000010.1"/>
</dbReference>
<dbReference type="Gene3D" id="2.30.40.10">
    <property type="entry name" value="Urease, subunit C, domain 1"/>
    <property type="match status" value="1"/>
</dbReference>
<dbReference type="Pfam" id="PF07969">
    <property type="entry name" value="Amidohydro_3"/>
    <property type="match status" value="1"/>
</dbReference>
<dbReference type="Gene3D" id="3.20.20.140">
    <property type="entry name" value="Metal-dependent hydrolases"/>
    <property type="match status" value="1"/>
</dbReference>
<dbReference type="InterPro" id="IPR011059">
    <property type="entry name" value="Metal-dep_hydrolase_composite"/>
</dbReference>
<dbReference type="PANTHER" id="PTHR22642">
    <property type="entry name" value="IMIDAZOLONEPROPIONASE"/>
    <property type="match status" value="1"/>
</dbReference>
<dbReference type="InterPro" id="IPR013108">
    <property type="entry name" value="Amidohydro_3"/>
</dbReference>
<evidence type="ECO:0000313" key="3">
    <source>
        <dbReference type="EMBL" id="PEN11295.1"/>
    </source>
</evidence>
<name>A0A2A8CTY7_9BACT</name>
<evidence type="ECO:0000259" key="2">
    <source>
        <dbReference type="Pfam" id="PF07969"/>
    </source>
</evidence>
<dbReference type="InterPro" id="IPR032466">
    <property type="entry name" value="Metal_Hydrolase"/>
</dbReference>
<feature type="chain" id="PRO_5012586056" evidence="1">
    <location>
        <begin position="23"/>
        <end position="559"/>
    </location>
</feature>
<evidence type="ECO:0000313" key="4">
    <source>
        <dbReference type="Proteomes" id="UP000220102"/>
    </source>
</evidence>
<feature type="domain" description="Amidohydrolase 3" evidence="2">
    <location>
        <begin position="75"/>
        <end position="553"/>
    </location>
</feature>
<dbReference type="SUPFAM" id="SSF51556">
    <property type="entry name" value="Metallo-dependent hydrolases"/>
    <property type="match status" value="1"/>
</dbReference>
<sequence>MRLVASLLLLAATLVLAPPADAQPAADYVVHNANVYTVDADQPQAEAFAVRGDRLVMVGSNDDVLASYPDAEKRNAEGRTIVPGLIDAHVHLMGLGRSLLQANLVGTPSKQAIIDTLKAFASDLPEGAWLQGRGWDQNDWPSAGFPTRQDLDAAFPDRPIYLERVDGHAGWVNTAAIEQTVGMEALEQMDDPEGGSIRRDDEGVPTGILIDAAAGIITSEIPEYSEDRLDEALTRALDQTTRYGLTSVHDAGVTRADVDRYQRFIEEDRFPVRMYAMIAGRGDTFDYFCRKGTIASGDRLRVQSVKMYMDGALGSRGAALLEDYSDDAGNRGLLMTQPDEMRKDVIDAIRCGFQVNTHAIGDRGNRVTLDAYEAAFDSLGEGIGRHRVEHAQILHPDDLPRFADMDVIASMQPTHATSDMPWAVDRLGNERLKGAYAWQTLKESGAHLAFGSDFPVEDVDPLEGFHAAVTRQDADDMPEGGWMPEETVSREAALHAFTLGAAYAAFQEQEIGSLEAGKKADFVVLSQDIMAVPDDSILDTRVVATYIDGEAVYATDDWQ</sequence>
<keyword evidence="4" id="KW-1185">Reference proteome</keyword>
<dbReference type="InterPro" id="IPR033932">
    <property type="entry name" value="YtcJ-like"/>
</dbReference>
<proteinExistence type="predicted"/>
<dbReference type="Gene3D" id="3.10.310.70">
    <property type="match status" value="1"/>
</dbReference>
<dbReference type="AlphaFoldDB" id="A0A2A8CTY7"/>
<dbReference type="OrthoDB" id="9767366at2"/>
<organism evidence="3 4">
    <name type="scientific">Longibacter salinarum</name>
    <dbReference type="NCBI Taxonomy" id="1850348"/>
    <lineage>
        <taxon>Bacteria</taxon>
        <taxon>Pseudomonadati</taxon>
        <taxon>Rhodothermota</taxon>
        <taxon>Rhodothermia</taxon>
        <taxon>Rhodothermales</taxon>
        <taxon>Salisaetaceae</taxon>
        <taxon>Longibacter</taxon>
    </lineage>
</organism>
<dbReference type="SUPFAM" id="SSF51338">
    <property type="entry name" value="Composite domain of metallo-dependent hydrolases"/>
    <property type="match status" value="1"/>
</dbReference>